<evidence type="ECO:0000256" key="5">
    <source>
        <dbReference type="ARBA" id="ARBA00022729"/>
    </source>
</evidence>
<comment type="function">
    <text evidence="7">Controls stomatal patterning.</text>
</comment>
<evidence type="ECO:0000313" key="9">
    <source>
        <dbReference type="Proteomes" id="UP001374535"/>
    </source>
</evidence>
<gene>
    <name evidence="8" type="ORF">V8G54_004761</name>
</gene>
<evidence type="ECO:0000256" key="4">
    <source>
        <dbReference type="ARBA" id="ARBA00022525"/>
    </source>
</evidence>
<accession>A0AAQ3PEF3</accession>
<dbReference type="EMBL" id="CP144700">
    <property type="protein sequence ID" value="WVZ26217.1"/>
    <property type="molecule type" value="Genomic_DNA"/>
</dbReference>
<keyword evidence="6" id="KW-1015">Disulfide bond</keyword>
<dbReference type="GO" id="GO:0010052">
    <property type="term" value="P:guard cell differentiation"/>
    <property type="evidence" value="ECO:0007669"/>
    <property type="project" value="UniProtKB-UniRule"/>
</dbReference>
<evidence type="ECO:0000313" key="8">
    <source>
        <dbReference type="EMBL" id="WVZ26217.1"/>
    </source>
</evidence>
<dbReference type="AlphaFoldDB" id="A0AAQ3PEF3"/>
<dbReference type="PANTHER" id="PTHR33109:SF82">
    <property type="entry name" value="EPIDERMAL PATTERNING FACTOR-LIKE PROTEIN"/>
    <property type="match status" value="1"/>
</dbReference>
<comment type="subcellular location">
    <subcellularLocation>
        <location evidence="1 7">Secreted</location>
    </subcellularLocation>
</comment>
<keyword evidence="5" id="KW-0732">Signal</keyword>
<sequence length="175" mass="20157">MKRLNSEKRGERRNVMCTLYDEVTVFIPQQLRAVQCKHETVFPPSRRIHPPCDWRDLVCAVYLLPSFGRLCMTLSSSNSKSQHPVSDLEGDRAYTSGSLTLDTKKSLEQRRMVIGSKPPACVNKCKSCRPCMATLVVPNHQKRKKGFRVFSHRDDDDTYYLLSWKCKCGDKLFQP</sequence>
<keyword evidence="4 7" id="KW-0964">Secreted</keyword>
<dbReference type="PANTHER" id="PTHR33109">
    <property type="entry name" value="EPIDERMAL PATTERNING FACTOR-LIKE PROTEIN 4"/>
    <property type="match status" value="1"/>
</dbReference>
<evidence type="ECO:0000256" key="6">
    <source>
        <dbReference type="ARBA" id="ARBA00023157"/>
    </source>
</evidence>
<comment type="similarity">
    <text evidence="2 7">Belongs to the plant cysteine rich small secretory peptide family. Epidermal patterning factor subfamily.</text>
</comment>
<dbReference type="Pfam" id="PF17181">
    <property type="entry name" value="EPF"/>
    <property type="match status" value="1"/>
</dbReference>
<protein>
    <recommendedName>
        <fullName evidence="7">Epidermal patterning factor-like protein</fullName>
    </recommendedName>
</protein>
<proteinExistence type="inferred from homology"/>
<reference evidence="8 9" key="1">
    <citation type="journal article" date="2023" name="Life. Sci Alliance">
        <title>Evolutionary insights into 3D genome organization and epigenetic landscape of Vigna mungo.</title>
        <authorList>
            <person name="Junaid A."/>
            <person name="Singh B."/>
            <person name="Bhatia S."/>
        </authorList>
    </citation>
    <scope>NUCLEOTIDE SEQUENCE [LARGE SCALE GENOMIC DNA]</scope>
    <source>
        <strain evidence="8">Urdbean</strain>
    </source>
</reference>
<organism evidence="8 9">
    <name type="scientific">Vigna mungo</name>
    <name type="common">Black gram</name>
    <name type="synonym">Phaseolus mungo</name>
    <dbReference type="NCBI Taxonomy" id="3915"/>
    <lineage>
        <taxon>Eukaryota</taxon>
        <taxon>Viridiplantae</taxon>
        <taxon>Streptophyta</taxon>
        <taxon>Embryophyta</taxon>
        <taxon>Tracheophyta</taxon>
        <taxon>Spermatophyta</taxon>
        <taxon>Magnoliopsida</taxon>
        <taxon>eudicotyledons</taxon>
        <taxon>Gunneridae</taxon>
        <taxon>Pentapetalae</taxon>
        <taxon>rosids</taxon>
        <taxon>fabids</taxon>
        <taxon>Fabales</taxon>
        <taxon>Fabaceae</taxon>
        <taxon>Papilionoideae</taxon>
        <taxon>50 kb inversion clade</taxon>
        <taxon>NPAAA clade</taxon>
        <taxon>indigoferoid/millettioid clade</taxon>
        <taxon>Phaseoleae</taxon>
        <taxon>Vigna</taxon>
    </lineage>
</organism>
<name>A0AAQ3PEF3_VIGMU</name>
<evidence type="ECO:0000256" key="2">
    <source>
        <dbReference type="ARBA" id="ARBA00008127"/>
    </source>
</evidence>
<dbReference type="GO" id="GO:0005576">
    <property type="term" value="C:extracellular region"/>
    <property type="evidence" value="ECO:0007669"/>
    <property type="project" value="UniProtKB-SubCell"/>
</dbReference>
<dbReference type="Proteomes" id="UP001374535">
    <property type="component" value="Chromosome 1"/>
</dbReference>
<evidence type="ECO:0000256" key="3">
    <source>
        <dbReference type="ARBA" id="ARBA00022473"/>
    </source>
</evidence>
<keyword evidence="9" id="KW-1185">Reference proteome</keyword>
<evidence type="ECO:0000256" key="1">
    <source>
        <dbReference type="ARBA" id="ARBA00004613"/>
    </source>
</evidence>
<evidence type="ECO:0000256" key="7">
    <source>
        <dbReference type="RuleBase" id="RU367102"/>
    </source>
</evidence>
<dbReference type="InterPro" id="IPR039455">
    <property type="entry name" value="EPFL"/>
</dbReference>
<keyword evidence="3 7" id="KW-0217">Developmental protein</keyword>